<comment type="caution">
    <text evidence="1">The sequence shown here is derived from an EMBL/GenBank/DDBJ whole genome shotgun (WGS) entry which is preliminary data.</text>
</comment>
<dbReference type="RefSeq" id="WP_211141523.1">
    <property type="nucleotide sequence ID" value="NZ_JAEEGB010000005.1"/>
</dbReference>
<keyword evidence="2" id="KW-1185">Reference proteome</keyword>
<name>A0A934HVC6_9CLOT</name>
<dbReference type="EMBL" id="JAEEGB010000005">
    <property type="protein sequence ID" value="MBI6872079.1"/>
    <property type="molecule type" value="Genomic_DNA"/>
</dbReference>
<dbReference type="Proteomes" id="UP000622687">
    <property type="component" value="Unassembled WGS sequence"/>
</dbReference>
<proteinExistence type="predicted"/>
<sequence length="196" mass="21994">MKKKVTFIVFTIMIILLFLVVKFNHGAKTIEEAITTPGSKPISIIYEEKTDKGSIVFFSHLGEDSLSTAFVKKGIGGYKTIYSGVEGDIKYVSNKFGVSHQYFPNIEKTSLPIYFGVIGNQDITQVKIVEKKRNIEAQAKIINATDIRIWLAFMNKFEGSDFEIIGLSADGKELSKIDGNISPYYAEQKPFKSPYK</sequence>
<reference evidence="1" key="1">
    <citation type="submission" date="2020-12" db="EMBL/GenBank/DDBJ databases">
        <title>Clostridium thailandense sp. nov., a novel acetogenic bacterium isolated from peat land soil in Thailand.</title>
        <authorList>
            <person name="Chaikitkaew S."/>
            <person name="Birkeland N.K."/>
        </authorList>
    </citation>
    <scope>NUCLEOTIDE SEQUENCE</scope>
    <source>
        <strain evidence="1">DSM 17425</strain>
    </source>
</reference>
<evidence type="ECO:0000313" key="2">
    <source>
        <dbReference type="Proteomes" id="UP000622687"/>
    </source>
</evidence>
<organism evidence="1 2">
    <name type="scientific">Clostridium aciditolerans</name>
    <dbReference type="NCBI Taxonomy" id="339861"/>
    <lineage>
        <taxon>Bacteria</taxon>
        <taxon>Bacillati</taxon>
        <taxon>Bacillota</taxon>
        <taxon>Clostridia</taxon>
        <taxon>Eubacteriales</taxon>
        <taxon>Clostridiaceae</taxon>
        <taxon>Clostridium</taxon>
    </lineage>
</organism>
<accession>A0A934HVC6</accession>
<evidence type="ECO:0000313" key="1">
    <source>
        <dbReference type="EMBL" id="MBI6872079.1"/>
    </source>
</evidence>
<protein>
    <submittedName>
        <fullName evidence="1">Uncharacterized protein</fullName>
    </submittedName>
</protein>
<gene>
    <name evidence="1" type="ORF">I6U51_05070</name>
</gene>
<dbReference type="AlphaFoldDB" id="A0A934HVC6"/>